<dbReference type="Proteomes" id="UP000821845">
    <property type="component" value="Chromosome 5"/>
</dbReference>
<reference evidence="1" key="1">
    <citation type="submission" date="2020-05" db="EMBL/GenBank/DDBJ databases">
        <title>Large-scale comparative analyses of tick genomes elucidate their genetic diversity and vector capacities.</title>
        <authorList>
            <person name="Jia N."/>
            <person name="Wang J."/>
            <person name="Shi W."/>
            <person name="Du L."/>
            <person name="Sun Y."/>
            <person name="Zhan W."/>
            <person name="Jiang J."/>
            <person name="Wang Q."/>
            <person name="Zhang B."/>
            <person name="Ji P."/>
            <person name="Sakyi L.B."/>
            <person name="Cui X."/>
            <person name="Yuan T."/>
            <person name="Jiang B."/>
            <person name="Yang W."/>
            <person name="Lam T.T.-Y."/>
            <person name="Chang Q."/>
            <person name="Ding S."/>
            <person name="Wang X."/>
            <person name="Zhu J."/>
            <person name="Ruan X."/>
            <person name="Zhao L."/>
            <person name="Wei J."/>
            <person name="Que T."/>
            <person name="Du C."/>
            <person name="Cheng J."/>
            <person name="Dai P."/>
            <person name="Han X."/>
            <person name="Huang E."/>
            <person name="Gao Y."/>
            <person name="Liu J."/>
            <person name="Shao H."/>
            <person name="Ye R."/>
            <person name="Li L."/>
            <person name="Wei W."/>
            <person name="Wang X."/>
            <person name="Wang C."/>
            <person name="Yang T."/>
            <person name="Huo Q."/>
            <person name="Li W."/>
            <person name="Guo W."/>
            <person name="Chen H."/>
            <person name="Zhou L."/>
            <person name="Ni X."/>
            <person name="Tian J."/>
            <person name="Zhou Y."/>
            <person name="Sheng Y."/>
            <person name="Liu T."/>
            <person name="Pan Y."/>
            <person name="Xia L."/>
            <person name="Li J."/>
            <person name="Zhao F."/>
            <person name="Cao W."/>
        </authorList>
    </citation>
    <scope>NUCLEOTIDE SEQUENCE</scope>
    <source>
        <strain evidence="1">Hyas-2018</strain>
    </source>
</reference>
<dbReference type="EMBL" id="CM023485">
    <property type="protein sequence ID" value="KAH6930408.1"/>
    <property type="molecule type" value="Genomic_DNA"/>
</dbReference>
<gene>
    <name evidence="1" type="ORF">HPB50_013260</name>
</gene>
<comment type="caution">
    <text evidence="1">The sequence shown here is derived from an EMBL/GenBank/DDBJ whole genome shotgun (WGS) entry which is preliminary data.</text>
</comment>
<protein>
    <submittedName>
        <fullName evidence="1">Uncharacterized protein</fullName>
    </submittedName>
</protein>
<accession>A0ACB7S9Q3</accession>
<keyword evidence="2" id="KW-1185">Reference proteome</keyword>
<proteinExistence type="predicted"/>
<sequence length="182" mass="20265">MDANESQDVHDHVEDPHILSAGRTWQSSKERLAAVPSNTLRGSPEDKRTSGSDATPTSYPARSTGASDQRCPTQPRTPPGWPAYLLTTYEHLDPDKRRESMMGNESVNGGSDQNRDTPVSYNSEKEMEHRLKLSEEEGRSLETKLQIAQLERNSPARTPDVGGDSTSQSSQMKLLRHYAQML</sequence>
<evidence type="ECO:0000313" key="1">
    <source>
        <dbReference type="EMBL" id="KAH6930408.1"/>
    </source>
</evidence>
<name>A0ACB7S9Q3_HYAAI</name>
<organism evidence="1 2">
    <name type="scientific">Hyalomma asiaticum</name>
    <name type="common">Tick</name>
    <dbReference type="NCBI Taxonomy" id="266040"/>
    <lineage>
        <taxon>Eukaryota</taxon>
        <taxon>Metazoa</taxon>
        <taxon>Ecdysozoa</taxon>
        <taxon>Arthropoda</taxon>
        <taxon>Chelicerata</taxon>
        <taxon>Arachnida</taxon>
        <taxon>Acari</taxon>
        <taxon>Parasitiformes</taxon>
        <taxon>Ixodida</taxon>
        <taxon>Ixodoidea</taxon>
        <taxon>Ixodidae</taxon>
        <taxon>Hyalomminae</taxon>
        <taxon>Hyalomma</taxon>
    </lineage>
</organism>
<evidence type="ECO:0000313" key="2">
    <source>
        <dbReference type="Proteomes" id="UP000821845"/>
    </source>
</evidence>